<evidence type="ECO:0000313" key="2">
    <source>
        <dbReference type="EMBL" id="GLP96629.1"/>
    </source>
</evidence>
<keyword evidence="1" id="KW-0472">Membrane</keyword>
<dbReference type="Pfam" id="PF06961">
    <property type="entry name" value="DUF1294"/>
    <property type="match status" value="1"/>
</dbReference>
<evidence type="ECO:0008006" key="4">
    <source>
        <dbReference type="Google" id="ProtNLM"/>
    </source>
</evidence>
<evidence type="ECO:0000313" key="3">
    <source>
        <dbReference type="Proteomes" id="UP001161422"/>
    </source>
</evidence>
<dbReference type="GO" id="GO:0003676">
    <property type="term" value="F:nucleic acid binding"/>
    <property type="evidence" value="ECO:0007669"/>
    <property type="project" value="InterPro"/>
</dbReference>
<dbReference type="EMBL" id="BSNC01000005">
    <property type="protein sequence ID" value="GLP96629.1"/>
    <property type="molecule type" value="Genomic_DNA"/>
</dbReference>
<reference evidence="2" key="1">
    <citation type="journal article" date="2014" name="Int. J. Syst. Evol. Microbiol.">
        <title>Complete genome sequence of Corynebacterium casei LMG S-19264T (=DSM 44701T), isolated from a smear-ripened cheese.</title>
        <authorList>
            <consortium name="US DOE Joint Genome Institute (JGI-PGF)"/>
            <person name="Walter F."/>
            <person name="Albersmeier A."/>
            <person name="Kalinowski J."/>
            <person name="Ruckert C."/>
        </authorList>
    </citation>
    <scope>NUCLEOTIDE SEQUENCE</scope>
    <source>
        <strain evidence="2">NBRC 101628</strain>
    </source>
</reference>
<keyword evidence="1" id="KW-1133">Transmembrane helix</keyword>
<dbReference type="InterPro" id="IPR012156">
    <property type="entry name" value="Cold_shock_CspA"/>
</dbReference>
<dbReference type="Proteomes" id="UP001161422">
    <property type="component" value="Unassembled WGS sequence"/>
</dbReference>
<feature type="transmembrane region" description="Helical" evidence="1">
    <location>
        <begin position="57"/>
        <end position="75"/>
    </location>
</feature>
<reference evidence="2" key="2">
    <citation type="submission" date="2023-01" db="EMBL/GenBank/DDBJ databases">
        <title>Draft genome sequence of Paraferrimonas sedimenticola strain NBRC 101628.</title>
        <authorList>
            <person name="Sun Q."/>
            <person name="Mori K."/>
        </authorList>
    </citation>
    <scope>NUCLEOTIDE SEQUENCE</scope>
    <source>
        <strain evidence="2">NBRC 101628</strain>
    </source>
</reference>
<dbReference type="InterPro" id="IPR010718">
    <property type="entry name" value="DUF1294"/>
</dbReference>
<keyword evidence="3" id="KW-1185">Reference proteome</keyword>
<comment type="caution">
    <text evidence="2">The sequence shown here is derived from an EMBL/GenBank/DDBJ whole genome shotgun (WGS) entry which is preliminary data.</text>
</comment>
<sequence length="88" mass="10354">MVSLVTFLSYGLDKRAAKKGKRRTPERRLHLLALAGGWPGAWLAQKYYRHKTQKTEFRFMFWLTVLFNLGALMWMQTADGQRLFVSLF</sequence>
<accession>A0AA37RXB5</accession>
<name>A0AA37RXB5_9GAMM</name>
<dbReference type="AlphaFoldDB" id="A0AA37RXB5"/>
<gene>
    <name evidence="2" type="ORF">GCM10007895_19350</name>
</gene>
<dbReference type="PIRSF" id="PIRSF002599">
    <property type="entry name" value="Cold_shock_A"/>
    <property type="match status" value="1"/>
</dbReference>
<keyword evidence="1" id="KW-0812">Transmembrane</keyword>
<organism evidence="2 3">
    <name type="scientific">Paraferrimonas sedimenticola</name>
    <dbReference type="NCBI Taxonomy" id="375674"/>
    <lineage>
        <taxon>Bacteria</taxon>
        <taxon>Pseudomonadati</taxon>
        <taxon>Pseudomonadota</taxon>
        <taxon>Gammaproteobacteria</taxon>
        <taxon>Alteromonadales</taxon>
        <taxon>Ferrimonadaceae</taxon>
        <taxon>Paraferrimonas</taxon>
    </lineage>
</organism>
<evidence type="ECO:0000256" key="1">
    <source>
        <dbReference type="SAM" id="Phobius"/>
    </source>
</evidence>
<protein>
    <recommendedName>
        <fullName evidence="4">DUF1294 domain-containing protein</fullName>
    </recommendedName>
</protein>
<proteinExistence type="predicted"/>